<name>A0ABP9QK71_9PSEU</name>
<dbReference type="InterPro" id="IPR051549">
    <property type="entry name" value="PEP_Utilizing_Enz"/>
</dbReference>
<feature type="domain" description="PEP-utilising enzyme mobile" evidence="1">
    <location>
        <begin position="832"/>
        <end position="901"/>
    </location>
</feature>
<dbReference type="InterPro" id="IPR002192">
    <property type="entry name" value="PPDK_AMP/ATP-bd"/>
</dbReference>
<sequence length="941" mass="106007">MADTVSSTHTIWFADPAGTDHSLVGGKGANLGRLANAGFPVPPGFVVDTGAYLAHIETMRDQISQALAELSYDDAEALERAVERIRDWIVDADMPAHVANEISSAYAQLGDVYVAVRSSGTAEDLEGASFAGLHDTYLDIKGADNVLDAVKRDWASLWTGRAVAYRKSGGFTEFPSIAVVVQTMVSSQVSGVMFTGNPLNAATDEIMLNASWGLGEAVVQGITTPDEYIVRHKGFVLLDKTLGSKEVEIVRNPDTGHGTIQRDVDPPRREEFTLTDEQAVELAQIGAGVQDLYEGFPQDIEWGYADGEFYVLQARPVTGVEFSWDADVTYSVQGNDDPEAVPYDNIWSRVFPEEMWTGAISPLMFSWRCWGLNQCHSVGVHAFGYPEQDHTTRRLWKYHKGASYYNVEADRHRIKQSIPPQLRPGMLHKIPTMWHEEVLNAPFDWGRYLNMFHKVEMERPDMGFNWWRYLQRDFIHSERYREATRPRTEAERLAFSDEELKQHLADAIREEISSYDPPWNGLLWYMGEALGWLGWICANWYTGEKGLGIFVDLVTGTRRPNIVGEEAHAAWEMANFIGRSPELRSLLEIYPDERFFTFLDQCIDGPKFREMYDAYVAKRGHRGHPDRDIYFDRRADNVMVDLAPWIGMLDEPDPRPKELETRARLEATIKEVHDNLAAQEGGAWKAQLFDTLIDFAHYSLEHRDDEREVMDWSTYDIKLCFEEVGRRCVERGRLREVKECYFLTMEELYDVLAGRENKRLIRAKIDARRKNFDEINTGERDPAPFIVSGRPAPIDEPELEGEGVFQGKGTSAGRITGTARVVHELRQIGRVKKGDILIVHATDPGWMPVFSRIHGIVLESGGLISHGAIIAREFGLPGAQLPGARRLIPDGALITLNGDTGVIQVHESDDPDVVAKEIAELEAQAAAAQAERDQQFKVSVF</sequence>
<evidence type="ECO:0000259" key="2">
    <source>
        <dbReference type="Pfam" id="PF01326"/>
    </source>
</evidence>
<evidence type="ECO:0008006" key="5">
    <source>
        <dbReference type="Google" id="ProtNLM"/>
    </source>
</evidence>
<dbReference type="Pfam" id="PF01326">
    <property type="entry name" value="PPDK_N"/>
    <property type="match status" value="1"/>
</dbReference>
<dbReference type="SUPFAM" id="SSF56059">
    <property type="entry name" value="Glutathione synthetase ATP-binding domain-like"/>
    <property type="match status" value="1"/>
</dbReference>
<evidence type="ECO:0000313" key="4">
    <source>
        <dbReference type="Proteomes" id="UP001428817"/>
    </source>
</evidence>
<dbReference type="PANTHER" id="PTHR43615">
    <property type="entry name" value="PHOSPHOENOLPYRUVATE SYNTHASE-RELATED"/>
    <property type="match status" value="1"/>
</dbReference>
<comment type="caution">
    <text evidence="3">The sequence shown here is derived from an EMBL/GenBank/DDBJ whole genome shotgun (WGS) entry which is preliminary data.</text>
</comment>
<dbReference type="EMBL" id="BAABJP010000029">
    <property type="protein sequence ID" value="GAA5163328.1"/>
    <property type="molecule type" value="Genomic_DNA"/>
</dbReference>
<dbReference type="PANTHER" id="PTHR43615:SF1">
    <property type="entry name" value="PPDK_N DOMAIN-CONTAINING PROTEIN"/>
    <property type="match status" value="1"/>
</dbReference>
<keyword evidence="4" id="KW-1185">Reference proteome</keyword>
<gene>
    <name evidence="3" type="ORF">GCM10023321_50000</name>
</gene>
<dbReference type="Gene3D" id="3.30.1490.20">
    <property type="entry name" value="ATP-grasp fold, A domain"/>
    <property type="match status" value="1"/>
</dbReference>
<dbReference type="InterPro" id="IPR036637">
    <property type="entry name" value="Phosphohistidine_dom_sf"/>
</dbReference>
<proteinExistence type="predicted"/>
<dbReference type="Gene3D" id="3.30.470.20">
    <property type="entry name" value="ATP-grasp fold, B domain"/>
    <property type="match status" value="1"/>
</dbReference>
<evidence type="ECO:0000259" key="1">
    <source>
        <dbReference type="Pfam" id="PF00391"/>
    </source>
</evidence>
<dbReference type="Gene3D" id="3.50.30.10">
    <property type="entry name" value="Phosphohistidine domain"/>
    <property type="match status" value="1"/>
</dbReference>
<organism evidence="3 4">
    <name type="scientific">Pseudonocardia eucalypti</name>
    <dbReference type="NCBI Taxonomy" id="648755"/>
    <lineage>
        <taxon>Bacteria</taxon>
        <taxon>Bacillati</taxon>
        <taxon>Actinomycetota</taxon>
        <taxon>Actinomycetes</taxon>
        <taxon>Pseudonocardiales</taxon>
        <taxon>Pseudonocardiaceae</taxon>
        <taxon>Pseudonocardia</taxon>
    </lineage>
</organism>
<reference evidence="4" key="1">
    <citation type="journal article" date="2019" name="Int. J. Syst. Evol. Microbiol.">
        <title>The Global Catalogue of Microorganisms (GCM) 10K type strain sequencing project: providing services to taxonomists for standard genome sequencing and annotation.</title>
        <authorList>
            <consortium name="The Broad Institute Genomics Platform"/>
            <consortium name="The Broad Institute Genome Sequencing Center for Infectious Disease"/>
            <person name="Wu L."/>
            <person name="Ma J."/>
        </authorList>
    </citation>
    <scope>NUCLEOTIDE SEQUENCE [LARGE SCALE GENOMIC DNA]</scope>
    <source>
        <strain evidence="4">JCM 18303</strain>
    </source>
</reference>
<evidence type="ECO:0000313" key="3">
    <source>
        <dbReference type="EMBL" id="GAA5163328.1"/>
    </source>
</evidence>
<dbReference type="SUPFAM" id="SSF52009">
    <property type="entry name" value="Phosphohistidine domain"/>
    <property type="match status" value="1"/>
</dbReference>
<feature type="domain" description="Pyruvate phosphate dikinase AMP/ATP-binding" evidence="2">
    <location>
        <begin position="22"/>
        <end position="319"/>
    </location>
</feature>
<accession>A0ABP9QK71</accession>
<dbReference type="InterPro" id="IPR008279">
    <property type="entry name" value="PEP-util_enz_mobile_dom"/>
</dbReference>
<dbReference type="Pfam" id="PF00391">
    <property type="entry name" value="PEP-utilizers"/>
    <property type="match status" value="1"/>
</dbReference>
<dbReference type="RefSeq" id="WP_185060805.1">
    <property type="nucleotide sequence ID" value="NZ_BAABJP010000029.1"/>
</dbReference>
<dbReference type="Proteomes" id="UP001428817">
    <property type="component" value="Unassembled WGS sequence"/>
</dbReference>
<protein>
    <recommendedName>
        <fullName evidence="5">Phosphoenolpyruvate synthase</fullName>
    </recommendedName>
</protein>
<dbReference type="InterPro" id="IPR013815">
    <property type="entry name" value="ATP_grasp_subdomain_1"/>
</dbReference>